<dbReference type="RefSeq" id="WP_091227588.1">
    <property type="nucleotide sequence ID" value="NZ_FNBG01000004.1"/>
</dbReference>
<name>A0A1G7HHA4_9BACL</name>
<dbReference type="InterPro" id="IPR016181">
    <property type="entry name" value="Acyl_CoA_acyltransferase"/>
</dbReference>
<sequence length="597" mass="68744">MLNGLTNFEIMDYLNRNGEDNNNGTKLNITVLSNVTLELNLTPALKYLGLKDNFNTCISYATYDGVIQECLSENSNLINPSVDLILICLYLPNLSNKLMQYELLDQAQIDTIFVDILSYYKAIISGIRSKTNTPVVYLSFDTPVYPNINISRKYIFDENMFISQLNHEIEQLTYELNNIFRIDMNLLVQRVGYSVFFDRRLWHIANAPYSNIAIREIASESYKYVSALKGKVKKCLVLDCDNVLWGGIVGEDGMTGISLSSKYPGSQYYEFQSEVIKLQKNGIIIALCSKNNEQDVLHILDHHPDSLIRREHVTTYQINWDDKATNIKKIAGELNIGLDSIVFIDDNPFEIQLVESMIPEITTIQFDQSKPCQYKDLLLSCGYFNITSLTDEDKKRGEMYREEKARKEYLSNVLDINNYLETLELTATLEYVNEYNLTRIAQLTQKTNQFNLTTVRYTEDQIKHIWKDDNADCITLSLKDRFGDLGIVGVCIVKHYPHYTDIDTLLLSCRSLGRQTEEVLLYMAVMLAKDRGSRRIVGCYIETDKNQQVKNFYDKHGFKVIYEAELVQLSLCELDQVNIRIPDFYVCNMPLEKGANL</sequence>
<dbReference type="STRING" id="670482.SAMN04488542_104169"/>
<dbReference type="EMBL" id="FNBG01000004">
    <property type="protein sequence ID" value="SDE99870.1"/>
    <property type="molecule type" value="Genomic_DNA"/>
</dbReference>
<keyword evidence="3" id="KW-1185">Reference proteome</keyword>
<evidence type="ECO:0000259" key="1">
    <source>
        <dbReference type="Pfam" id="PF03031"/>
    </source>
</evidence>
<dbReference type="InterPro" id="IPR036412">
    <property type="entry name" value="HAD-like_sf"/>
</dbReference>
<dbReference type="InterPro" id="IPR010037">
    <property type="entry name" value="FkbH_domain"/>
</dbReference>
<reference evidence="2 3" key="1">
    <citation type="submission" date="2016-10" db="EMBL/GenBank/DDBJ databases">
        <authorList>
            <person name="de Groot N.N."/>
        </authorList>
    </citation>
    <scope>NUCLEOTIDE SEQUENCE [LARGE SCALE GENOMIC DNA]</scope>
    <source>
        <strain evidence="2 3">DSM 28129</strain>
    </source>
</reference>
<dbReference type="InterPro" id="IPR023214">
    <property type="entry name" value="HAD_sf"/>
</dbReference>
<evidence type="ECO:0000313" key="2">
    <source>
        <dbReference type="EMBL" id="SDE99870.1"/>
    </source>
</evidence>
<organism evidence="2 3">
    <name type="scientific">Fontibacillus panacisegetis</name>
    <dbReference type="NCBI Taxonomy" id="670482"/>
    <lineage>
        <taxon>Bacteria</taxon>
        <taxon>Bacillati</taxon>
        <taxon>Bacillota</taxon>
        <taxon>Bacilli</taxon>
        <taxon>Bacillales</taxon>
        <taxon>Paenibacillaceae</taxon>
        <taxon>Fontibacillus</taxon>
    </lineage>
</organism>
<dbReference type="Pfam" id="PF03031">
    <property type="entry name" value="NIF"/>
    <property type="match status" value="1"/>
</dbReference>
<dbReference type="SUPFAM" id="SSF56784">
    <property type="entry name" value="HAD-like"/>
    <property type="match status" value="1"/>
</dbReference>
<dbReference type="OrthoDB" id="323926at2"/>
<protein>
    <submittedName>
        <fullName evidence="2">HAD-superfamily phosphatase, subfamily IIIC/FkbH-like domain-containing protein</fullName>
    </submittedName>
</protein>
<dbReference type="AlphaFoldDB" id="A0A1G7HHA4"/>
<dbReference type="Gene3D" id="3.40.50.1000">
    <property type="entry name" value="HAD superfamily/HAD-like"/>
    <property type="match status" value="1"/>
</dbReference>
<proteinExistence type="predicted"/>
<evidence type="ECO:0000313" key="3">
    <source>
        <dbReference type="Proteomes" id="UP000198972"/>
    </source>
</evidence>
<dbReference type="Gene3D" id="3.40.50.1110">
    <property type="entry name" value="SGNH hydrolase"/>
    <property type="match status" value="1"/>
</dbReference>
<dbReference type="Gene3D" id="3.40.630.30">
    <property type="match status" value="1"/>
</dbReference>
<dbReference type="InterPro" id="IPR004274">
    <property type="entry name" value="FCP1_dom"/>
</dbReference>
<feature type="domain" description="FCP1 homology" evidence="1">
    <location>
        <begin position="234"/>
        <end position="356"/>
    </location>
</feature>
<gene>
    <name evidence="2" type="ORF">SAMN04488542_104169</name>
</gene>
<dbReference type="NCBIfam" id="TIGR01681">
    <property type="entry name" value="HAD-SF-IIIC"/>
    <property type="match status" value="1"/>
</dbReference>
<dbReference type="Proteomes" id="UP000198972">
    <property type="component" value="Unassembled WGS sequence"/>
</dbReference>
<dbReference type="NCBIfam" id="TIGR01686">
    <property type="entry name" value="FkbH"/>
    <property type="match status" value="1"/>
</dbReference>
<accession>A0A1G7HHA4</accession>
<dbReference type="InterPro" id="IPR010033">
    <property type="entry name" value="HAD_SF_ppase_IIIC"/>
</dbReference>
<dbReference type="SUPFAM" id="SSF55729">
    <property type="entry name" value="Acyl-CoA N-acyltransferases (Nat)"/>
    <property type="match status" value="1"/>
</dbReference>
<dbReference type="InterPro" id="IPR036514">
    <property type="entry name" value="SGNH_hydro_sf"/>
</dbReference>